<sequence length="171" mass="18900">MNFLLVKAQRDNFLSDPLRGPAWARLRPGRTIPHVGGQFVVLATILMVLASHSASFASSGAKRAGGVVTLFECGQVRPSLRFSGRALTASPAAIAWRRWVRICAAERLVWNGTKRFRTAEKIDTKCCNEPTDRKPGAFAPVFSTEVRILRPADRRLCGGDLNRMCLSVLYE</sequence>
<comment type="caution">
    <text evidence="1">The sequence shown here is derived from an EMBL/GenBank/DDBJ whole genome shotgun (WGS) entry which is preliminary data.</text>
</comment>
<evidence type="ECO:0000313" key="1">
    <source>
        <dbReference type="EMBL" id="OAP96268.1"/>
    </source>
</evidence>
<gene>
    <name evidence="1" type="ORF">A4U53_38450</name>
</gene>
<proteinExistence type="predicted"/>
<dbReference type="EMBL" id="LWBS01000059">
    <property type="protein sequence ID" value="OAP96268.1"/>
    <property type="molecule type" value="Genomic_DNA"/>
</dbReference>
<organism evidence="1">
    <name type="scientific">Rhizobium leguminosarum</name>
    <dbReference type="NCBI Taxonomy" id="384"/>
    <lineage>
        <taxon>Bacteria</taxon>
        <taxon>Pseudomonadati</taxon>
        <taxon>Pseudomonadota</taxon>
        <taxon>Alphaproteobacteria</taxon>
        <taxon>Hyphomicrobiales</taxon>
        <taxon>Rhizobiaceae</taxon>
        <taxon>Rhizobium/Agrobacterium group</taxon>
        <taxon>Rhizobium</taxon>
    </lineage>
</organism>
<dbReference type="AlphaFoldDB" id="A0A179BX59"/>
<reference evidence="1" key="1">
    <citation type="submission" date="2016-04" db="EMBL/GenBank/DDBJ databases">
        <title>Fast-growing isolate from the root nodules of Vavilovia formosa.</title>
        <authorList>
            <person name="Kimeklis A."/>
            <person name="Safronova V."/>
            <person name="Belimov A."/>
            <person name="Andronov E."/>
        </authorList>
    </citation>
    <scope>NUCLEOTIDE SEQUENCE [LARGE SCALE GENOMIC DNA]</scope>
    <source>
        <strain evidence="1">Vaf-46</strain>
    </source>
</reference>
<accession>A0A179BX59</accession>
<name>A0A179BX59_RHILE</name>
<protein>
    <submittedName>
        <fullName evidence="1">Uncharacterized protein</fullName>
    </submittedName>
</protein>